<gene>
    <name evidence="7" type="ORF">Alo02nite_88120</name>
</gene>
<keyword evidence="3" id="KW-0067">ATP-binding</keyword>
<feature type="region of interest" description="Disordered" evidence="6">
    <location>
        <begin position="629"/>
        <end position="649"/>
    </location>
</feature>
<dbReference type="Gene3D" id="3.30.420.40">
    <property type="match status" value="2"/>
</dbReference>
<organism evidence="7 8">
    <name type="scientific">Actinoplanes lobatus</name>
    <dbReference type="NCBI Taxonomy" id="113568"/>
    <lineage>
        <taxon>Bacteria</taxon>
        <taxon>Bacillati</taxon>
        <taxon>Actinomycetota</taxon>
        <taxon>Actinomycetes</taxon>
        <taxon>Micromonosporales</taxon>
        <taxon>Micromonosporaceae</taxon>
        <taxon>Actinoplanes</taxon>
    </lineage>
</organism>
<sequence length="703" mass="73711">MGPWVIAIDYGSSLTCSVMSGDGAPEVLEIDNSRYLPSVVCLDEEGTLLTGRDAAQDAAIHPEMAELQPKRALVSDTVIRLGDRDVDTVEIVAATLRRVAEEATRRRGRPPFRAVLTHPAAWTERETARLAEAAVRAGLPSPEFVPEPVAAAVHHASSANLPVGAHIAVYDLGGGTFDTAVLRRTAGGFEICGPPGGDPDFGGADVSEALREVVGAQVRHEAAAEWDELWTDSSIRGQQRRASQLDYLTQAKESLSGRTVVNVPVHAADTQVRITRTELEAAIEDRLRPTVDELVRTVEAAGIGVGDLAAIYLTGGSSRIPRVSELIAERTGLLPVAEGDPKAVVCLGALTAVTAPPPPAPPAVDPFTGPVTADPATVPLDSTAASSAEPATVPLAPASGPATVPLAPATVPVAEPTLPLTEPTVPAAEPTLPLTEPATAPLDTVPPPATLPMTVPPPAPAGGRARRFTRGRVVMVAGVALLLAGLTATTATALTRAADPGPTPTPVVTTPEPAVTTPSPEPVIVAAEPDPTTPEPEETTPEPEETTPEPEETTPSARDNLSSSQQDLYDKLDFDVLEADSCKEWTPGIAGVEASIQCNPVADLDYKVLVAQFDDSSSLAAAMKEREALATDEGDCSDGDESVGPWTQGGEDRGRLACYWTQEDGEDYFKVVWSFDDELIMAIALDSSATEVGQWWYDNEVLD</sequence>
<dbReference type="SUPFAM" id="SSF53067">
    <property type="entry name" value="Actin-like ATPase domain"/>
    <property type="match status" value="2"/>
</dbReference>
<name>A0ABQ4AZC9_9ACTN</name>
<keyword evidence="2" id="KW-0547">Nucleotide-binding</keyword>
<dbReference type="PRINTS" id="PR01217">
    <property type="entry name" value="PRICHEXTENSN"/>
</dbReference>
<protein>
    <recommendedName>
        <fullName evidence="9">Hsp70 protein</fullName>
    </recommendedName>
</protein>
<dbReference type="InterPro" id="IPR018181">
    <property type="entry name" value="Heat_shock_70_CS"/>
</dbReference>
<keyword evidence="8" id="KW-1185">Reference proteome</keyword>
<dbReference type="PANTHER" id="PTHR42749:SF1">
    <property type="entry name" value="CELL SHAPE-DETERMINING PROTEIN MREB"/>
    <property type="match status" value="1"/>
</dbReference>
<evidence type="ECO:0000256" key="4">
    <source>
        <dbReference type="ARBA" id="ARBA00023016"/>
    </source>
</evidence>
<feature type="compositionally biased region" description="Acidic residues" evidence="6">
    <location>
        <begin position="535"/>
        <end position="552"/>
    </location>
</feature>
<dbReference type="PROSITE" id="PS01036">
    <property type="entry name" value="HSP70_3"/>
    <property type="match status" value="1"/>
</dbReference>
<reference evidence="7 8" key="1">
    <citation type="submission" date="2021-01" db="EMBL/GenBank/DDBJ databases">
        <title>Whole genome shotgun sequence of Actinoplanes lobatus NBRC 12513.</title>
        <authorList>
            <person name="Komaki H."/>
            <person name="Tamura T."/>
        </authorList>
    </citation>
    <scope>NUCLEOTIDE SEQUENCE [LARGE SCALE GENOMIC DNA]</scope>
    <source>
        <strain evidence="7 8">NBRC 12513</strain>
    </source>
</reference>
<dbReference type="Proteomes" id="UP000631312">
    <property type="component" value="Unassembled WGS sequence"/>
</dbReference>
<dbReference type="Gene3D" id="3.90.640.10">
    <property type="entry name" value="Actin, Chain A, domain 4"/>
    <property type="match status" value="1"/>
</dbReference>
<dbReference type="InterPro" id="IPR043129">
    <property type="entry name" value="ATPase_NBD"/>
</dbReference>
<evidence type="ECO:0000313" key="7">
    <source>
        <dbReference type="EMBL" id="GIE45914.1"/>
    </source>
</evidence>
<comment type="caution">
    <text evidence="7">The sequence shown here is derived from an EMBL/GenBank/DDBJ whole genome shotgun (WGS) entry which is preliminary data.</text>
</comment>
<comment type="similarity">
    <text evidence="1">Belongs to the heat shock protein 70 family.</text>
</comment>
<dbReference type="InterPro" id="IPR013126">
    <property type="entry name" value="Hsp_70_fam"/>
</dbReference>
<evidence type="ECO:0000256" key="1">
    <source>
        <dbReference type="ARBA" id="ARBA00007381"/>
    </source>
</evidence>
<evidence type="ECO:0008006" key="9">
    <source>
        <dbReference type="Google" id="ProtNLM"/>
    </source>
</evidence>
<evidence type="ECO:0000256" key="3">
    <source>
        <dbReference type="ARBA" id="ARBA00022840"/>
    </source>
</evidence>
<keyword evidence="5" id="KW-0143">Chaperone</keyword>
<evidence type="ECO:0000256" key="2">
    <source>
        <dbReference type="ARBA" id="ARBA00022741"/>
    </source>
</evidence>
<accession>A0ABQ4AZC9</accession>
<evidence type="ECO:0000313" key="8">
    <source>
        <dbReference type="Proteomes" id="UP000631312"/>
    </source>
</evidence>
<feature type="region of interest" description="Disordered" evidence="6">
    <location>
        <begin position="368"/>
        <end position="396"/>
    </location>
</feature>
<feature type="region of interest" description="Disordered" evidence="6">
    <location>
        <begin position="495"/>
        <end position="564"/>
    </location>
</feature>
<feature type="compositionally biased region" description="Acidic residues" evidence="6">
    <location>
        <begin position="630"/>
        <end position="641"/>
    </location>
</feature>
<feature type="compositionally biased region" description="Low complexity" evidence="6">
    <location>
        <begin position="495"/>
        <end position="518"/>
    </location>
</feature>
<dbReference type="PANTHER" id="PTHR42749">
    <property type="entry name" value="CELL SHAPE-DETERMINING PROTEIN MREB"/>
    <property type="match status" value="1"/>
</dbReference>
<keyword evidence="4" id="KW-0346">Stress response</keyword>
<proteinExistence type="inferred from homology"/>
<dbReference type="Pfam" id="PF00012">
    <property type="entry name" value="HSP70"/>
    <property type="match status" value="1"/>
</dbReference>
<evidence type="ECO:0000256" key="6">
    <source>
        <dbReference type="SAM" id="MobiDB-lite"/>
    </source>
</evidence>
<dbReference type="EMBL" id="BOMP01000179">
    <property type="protein sequence ID" value="GIE45914.1"/>
    <property type="molecule type" value="Genomic_DNA"/>
</dbReference>
<evidence type="ECO:0000256" key="5">
    <source>
        <dbReference type="ARBA" id="ARBA00023186"/>
    </source>
</evidence>